<keyword evidence="3" id="KW-1185">Reference proteome</keyword>
<accession>A0A1H1DKB1</accession>
<dbReference type="PANTHER" id="PTHR31902:SF22">
    <property type="entry name" value="SLL1203 PROTEIN"/>
    <property type="match status" value="1"/>
</dbReference>
<dbReference type="CDD" id="cd03062">
    <property type="entry name" value="TRX_Fd_Sucrase"/>
    <property type="match status" value="1"/>
</dbReference>
<dbReference type="InterPro" id="IPR036249">
    <property type="entry name" value="Thioredoxin-like_sf"/>
</dbReference>
<dbReference type="InterPro" id="IPR010350">
    <property type="entry name" value="Aim32/Apd1-like_bac"/>
</dbReference>
<feature type="region of interest" description="Disordered" evidence="1">
    <location>
        <begin position="252"/>
        <end position="282"/>
    </location>
</feature>
<dbReference type="PIRSF" id="PIRSF035042">
    <property type="entry name" value="UCP035042_thirdx"/>
    <property type="match status" value="1"/>
</dbReference>
<reference evidence="3" key="1">
    <citation type="submission" date="2016-10" db="EMBL/GenBank/DDBJ databases">
        <authorList>
            <person name="Varghese N."/>
            <person name="Submissions S."/>
        </authorList>
    </citation>
    <scope>NUCLEOTIDE SEQUENCE [LARGE SCALE GENOMIC DNA]</scope>
    <source>
        <strain evidence="3">DSM 45459</strain>
    </source>
</reference>
<evidence type="ECO:0008006" key="4">
    <source>
        <dbReference type="Google" id="ProtNLM"/>
    </source>
</evidence>
<dbReference type="AlphaFoldDB" id="A0A1H1DKB1"/>
<dbReference type="SUPFAM" id="SSF52833">
    <property type="entry name" value="Thioredoxin-like"/>
    <property type="match status" value="1"/>
</dbReference>
<dbReference type="Proteomes" id="UP000199301">
    <property type="component" value="Unassembled WGS sequence"/>
</dbReference>
<protein>
    <recommendedName>
        <fullName evidence="4">Sucrase/ferredoxin-like</fullName>
    </recommendedName>
</protein>
<dbReference type="EMBL" id="FNKO01000002">
    <property type="protein sequence ID" value="SDQ76628.1"/>
    <property type="molecule type" value="Genomic_DNA"/>
</dbReference>
<proteinExistence type="predicted"/>
<evidence type="ECO:0000256" key="1">
    <source>
        <dbReference type="SAM" id="MobiDB-lite"/>
    </source>
</evidence>
<dbReference type="Pfam" id="PF06999">
    <property type="entry name" value="Suc_Fer-like"/>
    <property type="match status" value="1"/>
</dbReference>
<dbReference type="STRING" id="995062.SAMN04489718_2110"/>
<evidence type="ECO:0000313" key="3">
    <source>
        <dbReference type="Proteomes" id="UP000199301"/>
    </source>
</evidence>
<evidence type="ECO:0000313" key="2">
    <source>
        <dbReference type="EMBL" id="SDQ76628.1"/>
    </source>
</evidence>
<sequence length="282" mass="30535">MAGTAPVATSWLCLEQPGPWGRDALLQSHLDPELGNRLASLAAANGVRIQLIRRTGRHPDLGADFPRTVYLAHTTPGASWLRRVELTDPAQLLDLDLEGISSGEHGGWGEPCADPVLLVCTNGRRDRCCALRGRELLDRFTERHQGQLWETTHTGGHRFAPTGVVLPTGYSYARLTPHAVDAVLSDTAAGKVTTTHCRGRSALSQPAQVAELAVREATGERAEESLLVRAETSGEVVLEHLDGRSWRVPVEEVPLSPPRPNSCGKQAVEPSARLAGRISRLR</sequence>
<dbReference type="InterPro" id="IPR009737">
    <property type="entry name" value="Aim32/Apd1-like"/>
</dbReference>
<organism evidence="2 3">
    <name type="scientific">Actinopolyspora saharensis</name>
    <dbReference type="NCBI Taxonomy" id="995062"/>
    <lineage>
        <taxon>Bacteria</taxon>
        <taxon>Bacillati</taxon>
        <taxon>Actinomycetota</taxon>
        <taxon>Actinomycetes</taxon>
        <taxon>Actinopolysporales</taxon>
        <taxon>Actinopolysporaceae</taxon>
        <taxon>Actinopolyspora</taxon>
    </lineage>
</organism>
<dbReference type="PANTHER" id="PTHR31902">
    <property type="entry name" value="ACTIN PATCHES DISTAL PROTEIN 1"/>
    <property type="match status" value="1"/>
</dbReference>
<gene>
    <name evidence="2" type="ORF">SAMN04489718_2110</name>
</gene>
<name>A0A1H1DKB1_9ACTN</name>
<dbReference type="Gene3D" id="3.40.30.10">
    <property type="entry name" value="Glutaredoxin"/>
    <property type="match status" value="1"/>
</dbReference>